<dbReference type="InterPro" id="IPR050460">
    <property type="entry name" value="Distal-less_Homeobox_TF"/>
</dbReference>
<dbReference type="Proteomes" id="UP000092993">
    <property type="component" value="Unassembled WGS sequence"/>
</dbReference>
<evidence type="ECO:0000256" key="1">
    <source>
        <dbReference type="ARBA" id="ARBA00023125"/>
    </source>
</evidence>
<dbReference type="InterPro" id="IPR001356">
    <property type="entry name" value="HD"/>
</dbReference>
<feature type="domain" description="Homeobox" evidence="7">
    <location>
        <begin position="28"/>
        <end position="115"/>
    </location>
</feature>
<dbReference type="OMA" id="NSWFQNK"/>
<evidence type="ECO:0000313" key="9">
    <source>
        <dbReference type="Proteomes" id="UP000092993"/>
    </source>
</evidence>
<protein>
    <recommendedName>
        <fullName evidence="7">Homeobox domain-containing protein</fullName>
    </recommendedName>
</protein>
<dbReference type="GO" id="GO:0000981">
    <property type="term" value="F:DNA-binding transcription factor activity, RNA polymerase II-specific"/>
    <property type="evidence" value="ECO:0007669"/>
    <property type="project" value="InterPro"/>
</dbReference>
<sequence>MVPSFAAWSQPPTPSAKQSSSSPQERKEQPKKPRHRHSAFQLAALNELYDKNEHPSLEERTSLAERLGMYVMRLFLSLTRLVACQWLISDYHCWCRETKTVNSWFQNKRASSKKRHKGPANPQCELPPISALIASVPAPNAPYPHLDYDDLSEDELIPRLSHSTASDHTQQQQQTLFYAGNPQHKHLFEADNTMPRKARSRPSSAQTEELRKLYDITPHPSKEQREELGDKIGIIQRSIAKKRKEEEEAAYKSEPSKSRTFSPFPPTSGAAHPSLSVPPATGHPSLTALLHVRRSPSLAPSSGHVPNDSRPSSPRASPYRAHATDRVLAATHARPRRTRPEPQQLEALKKLFHRTRTPSIEERGALALEIGMEVGKVTNWFRNLRQTARKRAKKGGVEGDDEDYYDDMEHDVDEDNVSLATHPGQSRSVSRTGTPAHSAGTQPSPLMHDQDVSMDQDADDYKVKVELDAKFNVKLEVQDKHRMYAHASHSHSHSDMSSDEELQEAVTPSPVSSPPPPAMSRPITNTFRNILAVDPLSYAELEKATARFHTGVRVEDALLLLSFHHHVVH</sequence>
<dbReference type="GO" id="GO:0005634">
    <property type="term" value="C:nucleus"/>
    <property type="evidence" value="ECO:0007669"/>
    <property type="project" value="UniProtKB-SubCell"/>
</dbReference>
<evidence type="ECO:0000313" key="8">
    <source>
        <dbReference type="EMBL" id="OBZ79671.1"/>
    </source>
</evidence>
<keyword evidence="3 4" id="KW-0539">Nucleus</keyword>
<dbReference type="OrthoDB" id="6159439at2759"/>
<dbReference type="PANTHER" id="PTHR24327">
    <property type="entry name" value="HOMEOBOX PROTEIN"/>
    <property type="match status" value="1"/>
</dbReference>
<comment type="subcellular location">
    <subcellularLocation>
        <location evidence="4 5">Nucleus</location>
    </subcellularLocation>
</comment>
<proteinExistence type="predicted"/>
<evidence type="ECO:0000256" key="6">
    <source>
        <dbReference type="SAM" id="MobiDB-lite"/>
    </source>
</evidence>
<evidence type="ECO:0000259" key="7">
    <source>
        <dbReference type="PROSITE" id="PS50071"/>
    </source>
</evidence>
<dbReference type="GO" id="GO:0000978">
    <property type="term" value="F:RNA polymerase II cis-regulatory region sequence-specific DNA binding"/>
    <property type="evidence" value="ECO:0007669"/>
    <property type="project" value="TreeGrafter"/>
</dbReference>
<dbReference type="SMART" id="SM00389">
    <property type="entry name" value="HOX"/>
    <property type="match status" value="3"/>
</dbReference>
<evidence type="ECO:0000256" key="4">
    <source>
        <dbReference type="PROSITE-ProRule" id="PRU00108"/>
    </source>
</evidence>
<keyword evidence="1 4" id="KW-0238">DNA-binding</keyword>
<organism evidence="8 9">
    <name type="scientific">Grifola frondosa</name>
    <name type="common">Maitake</name>
    <name type="synonym">Polyporus frondosus</name>
    <dbReference type="NCBI Taxonomy" id="5627"/>
    <lineage>
        <taxon>Eukaryota</taxon>
        <taxon>Fungi</taxon>
        <taxon>Dikarya</taxon>
        <taxon>Basidiomycota</taxon>
        <taxon>Agaricomycotina</taxon>
        <taxon>Agaricomycetes</taxon>
        <taxon>Polyporales</taxon>
        <taxon>Grifolaceae</taxon>
        <taxon>Grifola</taxon>
    </lineage>
</organism>
<feature type="DNA-binding region" description="Homeobox" evidence="4">
    <location>
        <begin position="333"/>
        <end position="392"/>
    </location>
</feature>
<feature type="domain" description="Homeobox" evidence="7">
    <location>
        <begin position="331"/>
        <end position="391"/>
    </location>
</feature>
<feature type="region of interest" description="Disordered" evidence="6">
    <location>
        <begin position="1"/>
        <end position="37"/>
    </location>
</feature>
<dbReference type="PROSITE" id="PS50071">
    <property type="entry name" value="HOMEOBOX_2"/>
    <property type="match status" value="2"/>
</dbReference>
<feature type="compositionally biased region" description="Low complexity" evidence="6">
    <location>
        <begin position="309"/>
        <end position="321"/>
    </location>
</feature>
<comment type="caution">
    <text evidence="8">The sequence shown here is derived from an EMBL/GenBank/DDBJ whole genome shotgun (WGS) entry which is preliminary data.</text>
</comment>
<dbReference type="AlphaFoldDB" id="A0A1C7MS06"/>
<feature type="region of interest" description="Disordered" evidence="6">
    <location>
        <begin position="390"/>
        <end position="450"/>
    </location>
</feature>
<feature type="region of interest" description="Disordered" evidence="6">
    <location>
        <begin position="189"/>
        <end position="323"/>
    </location>
</feature>
<dbReference type="PANTHER" id="PTHR24327:SF41">
    <property type="entry name" value="BRAIN-SPECIFIC HOMEOBOX PROTEIN"/>
    <property type="match status" value="1"/>
</dbReference>
<accession>A0A1C7MS06</accession>
<dbReference type="PROSITE" id="PS00027">
    <property type="entry name" value="HOMEOBOX_1"/>
    <property type="match status" value="1"/>
</dbReference>
<feature type="compositionally biased region" description="Polar residues" evidence="6">
    <location>
        <begin position="423"/>
        <end position="444"/>
    </location>
</feature>
<evidence type="ECO:0000256" key="3">
    <source>
        <dbReference type="ARBA" id="ARBA00023242"/>
    </source>
</evidence>
<dbReference type="CDD" id="cd00086">
    <property type="entry name" value="homeodomain"/>
    <property type="match status" value="3"/>
</dbReference>
<dbReference type="Gene3D" id="1.10.10.60">
    <property type="entry name" value="Homeodomain-like"/>
    <property type="match status" value="3"/>
</dbReference>
<gene>
    <name evidence="8" type="ORF">A0H81_01288</name>
</gene>
<evidence type="ECO:0000256" key="5">
    <source>
        <dbReference type="RuleBase" id="RU000682"/>
    </source>
</evidence>
<feature type="region of interest" description="Disordered" evidence="6">
    <location>
        <begin position="484"/>
        <end position="518"/>
    </location>
</feature>
<reference evidence="8 9" key="1">
    <citation type="submission" date="2016-03" db="EMBL/GenBank/DDBJ databases">
        <title>Whole genome sequencing of Grifola frondosa 9006-11.</title>
        <authorList>
            <person name="Min B."/>
            <person name="Park H."/>
            <person name="Kim J.-G."/>
            <person name="Cho H."/>
            <person name="Oh Y.-L."/>
            <person name="Kong W.-S."/>
            <person name="Choi I.-G."/>
        </authorList>
    </citation>
    <scope>NUCLEOTIDE SEQUENCE [LARGE SCALE GENOMIC DNA]</scope>
    <source>
        <strain evidence="8 9">9006-11</strain>
    </source>
</reference>
<feature type="compositionally biased region" description="Acidic residues" evidence="6">
    <location>
        <begin position="398"/>
        <end position="416"/>
    </location>
</feature>
<keyword evidence="2 4" id="KW-0371">Homeobox</keyword>
<evidence type="ECO:0000256" key="2">
    <source>
        <dbReference type="ARBA" id="ARBA00023155"/>
    </source>
</evidence>
<dbReference type="STRING" id="5627.A0A1C7MS06"/>
<feature type="compositionally biased region" description="Basic and acidic residues" evidence="6">
    <location>
        <begin position="208"/>
        <end position="230"/>
    </location>
</feature>
<dbReference type="InterPro" id="IPR009057">
    <property type="entry name" value="Homeodomain-like_sf"/>
</dbReference>
<dbReference type="EMBL" id="LUGG01000001">
    <property type="protein sequence ID" value="OBZ79671.1"/>
    <property type="molecule type" value="Genomic_DNA"/>
</dbReference>
<dbReference type="Pfam" id="PF00046">
    <property type="entry name" value="Homeodomain"/>
    <property type="match status" value="3"/>
</dbReference>
<feature type="DNA-binding region" description="Homeobox" evidence="4">
    <location>
        <begin position="30"/>
        <end position="116"/>
    </location>
</feature>
<dbReference type="InterPro" id="IPR017970">
    <property type="entry name" value="Homeobox_CS"/>
</dbReference>
<feature type="compositionally biased region" description="Basic and acidic residues" evidence="6">
    <location>
        <begin position="243"/>
        <end position="257"/>
    </location>
</feature>
<name>A0A1C7MS06_GRIFR</name>
<keyword evidence="9" id="KW-1185">Reference proteome</keyword>
<dbReference type="SUPFAM" id="SSF46689">
    <property type="entry name" value="Homeodomain-like"/>
    <property type="match status" value="3"/>
</dbReference>